<keyword evidence="2" id="KW-1185">Reference proteome</keyword>
<evidence type="ECO:0000313" key="1">
    <source>
        <dbReference type="EMBL" id="KAK9033534.1"/>
    </source>
</evidence>
<comment type="caution">
    <text evidence="1">The sequence shown here is derived from an EMBL/GenBank/DDBJ whole genome shotgun (WGS) entry which is preliminary data.</text>
</comment>
<dbReference type="EMBL" id="JBBPBN010000007">
    <property type="protein sequence ID" value="KAK9033534.1"/>
    <property type="molecule type" value="Genomic_DNA"/>
</dbReference>
<reference evidence="1 2" key="1">
    <citation type="journal article" date="2024" name="G3 (Bethesda)">
        <title>Genome assembly of Hibiscus sabdariffa L. provides insights into metabolisms of medicinal natural products.</title>
        <authorList>
            <person name="Kim T."/>
        </authorList>
    </citation>
    <scope>NUCLEOTIDE SEQUENCE [LARGE SCALE GENOMIC DNA]</scope>
    <source>
        <strain evidence="1">TK-2024</strain>
        <tissue evidence="1">Old leaves</tissue>
    </source>
</reference>
<gene>
    <name evidence="1" type="ORF">V6N11_049721</name>
</gene>
<protein>
    <submittedName>
        <fullName evidence="1">Uncharacterized protein</fullName>
    </submittedName>
</protein>
<accession>A0ABR2T8K4</accession>
<sequence length="85" mass="9633">MVTVVSIDSRNRTKLKKERVIQQPSSFIKSALTMAGKGNNAVFRLIVKKCNKIKNENLSTGLHLMLLNKELSNMHEMLGFCRESL</sequence>
<name>A0ABR2T8K4_9ROSI</name>
<dbReference type="Proteomes" id="UP001396334">
    <property type="component" value="Unassembled WGS sequence"/>
</dbReference>
<organism evidence="1 2">
    <name type="scientific">Hibiscus sabdariffa</name>
    <name type="common">roselle</name>
    <dbReference type="NCBI Taxonomy" id="183260"/>
    <lineage>
        <taxon>Eukaryota</taxon>
        <taxon>Viridiplantae</taxon>
        <taxon>Streptophyta</taxon>
        <taxon>Embryophyta</taxon>
        <taxon>Tracheophyta</taxon>
        <taxon>Spermatophyta</taxon>
        <taxon>Magnoliopsida</taxon>
        <taxon>eudicotyledons</taxon>
        <taxon>Gunneridae</taxon>
        <taxon>Pentapetalae</taxon>
        <taxon>rosids</taxon>
        <taxon>malvids</taxon>
        <taxon>Malvales</taxon>
        <taxon>Malvaceae</taxon>
        <taxon>Malvoideae</taxon>
        <taxon>Hibiscus</taxon>
    </lineage>
</organism>
<proteinExistence type="predicted"/>
<evidence type="ECO:0000313" key="2">
    <source>
        <dbReference type="Proteomes" id="UP001396334"/>
    </source>
</evidence>